<comment type="caution">
    <text evidence="3">The sequence shown here is derived from an EMBL/GenBank/DDBJ whole genome shotgun (WGS) entry which is preliminary data.</text>
</comment>
<proteinExistence type="predicted"/>
<evidence type="ECO:0000313" key="4">
    <source>
        <dbReference type="Proteomes" id="UP000299102"/>
    </source>
</evidence>
<keyword evidence="4" id="KW-1185">Reference proteome</keyword>
<organism evidence="3 4">
    <name type="scientific">Eumeta variegata</name>
    <name type="common">Bagworm moth</name>
    <name type="synonym">Eumeta japonica</name>
    <dbReference type="NCBI Taxonomy" id="151549"/>
    <lineage>
        <taxon>Eukaryota</taxon>
        <taxon>Metazoa</taxon>
        <taxon>Ecdysozoa</taxon>
        <taxon>Arthropoda</taxon>
        <taxon>Hexapoda</taxon>
        <taxon>Insecta</taxon>
        <taxon>Pterygota</taxon>
        <taxon>Neoptera</taxon>
        <taxon>Endopterygota</taxon>
        <taxon>Lepidoptera</taxon>
        <taxon>Glossata</taxon>
        <taxon>Ditrysia</taxon>
        <taxon>Tineoidea</taxon>
        <taxon>Psychidae</taxon>
        <taxon>Oiketicinae</taxon>
        <taxon>Eumeta</taxon>
    </lineage>
</organism>
<evidence type="ECO:0000256" key="1">
    <source>
        <dbReference type="SAM" id="MobiDB-lite"/>
    </source>
</evidence>
<dbReference type="EMBL" id="BGZK01000971">
    <property type="protein sequence ID" value="GBP66930.1"/>
    <property type="molecule type" value="Genomic_DNA"/>
</dbReference>
<evidence type="ECO:0000313" key="3">
    <source>
        <dbReference type="EMBL" id="GBP66930.1"/>
    </source>
</evidence>
<dbReference type="AlphaFoldDB" id="A0A4C1XUY6"/>
<feature type="region of interest" description="Disordered" evidence="1">
    <location>
        <begin position="76"/>
        <end position="99"/>
    </location>
</feature>
<feature type="chain" id="PRO_5020032498" description="Secreted protein" evidence="2">
    <location>
        <begin position="17"/>
        <end position="99"/>
    </location>
</feature>
<sequence>MTMMALAALRLPGATGAKLFWALSLIRIGERRRGRSGPQSPSVAARRGDASAIDYHADWRNNRCDVLDSHAVSNFIADRDNNSRTPPHSGRGAAVTSLN</sequence>
<dbReference type="Proteomes" id="UP000299102">
    <property type="component" value="Unassembled WGS sequence"/>
</dbReference>
<accession>A0A4C1XUY6</accession>
<feature type="signal peptide" evidence="2">
    <location>
        <begin position="1"/>
        <end position="16"/>
    </location>
</feature>
<evidence type="ECO:0008006" key="5">
    <source>
        <dbReference type="Google" id="ProtNLM"/>
    </source>
</evidence>
<reference evidence="3 4" key="1">
    <citation type="journal article" date="2019" name="Commun. Biol.">
        <title>The bagworm genome reveals a unique fibroin gene that provides high tensile strength.</title>
        <authorList>
            <person name="Kono N."/>
            <person name="Nakamura H."/>
            <person name="Ohtoshi R."/>
            <person name="Tomita M."/>
            <person name="Numata K."/>
            <person name="Arakawa K."/>
        </authorList>
    </citation>
    <scope>NUCLEOTIDE SEQUENCE [LARGE SCALE GENOMIC DNA]</scope>
</reference>
<name>A0A4C1XUY6_EUMVA</name>
<protein>
    <recommendedName>
        <fullName evidence="5">Secreted protein</fullName>
    </recommendedName>
</protein>
<evidence type="ECO:0000256" key="2">
    <source>
        <dbReference type="SAM" id="SignalP"/>
    </source>
</evidence>
<gene>
    <name evidence="3" type="ORF">EVAR_60987_1</name>
</gene>
<keyword evidence="2" id="KW-0732">Signal</keyword>